<evidence type="ECO:0000313" key="8">
    <source>
        <dbReference type="EMBL" id="MBC2667791.1"/>
    </source>
</evidence>
<organism evidence="8 9">
    <name type="scientific">Novosphingobium piscinae</name>
    <dbReference type="NCBI Taxonomy" id="1507448"/>
    <lineage>
        <taxon>Bacteria</taxon>
        <taxon>Pseudomonadati</taxon>
        <taxon>Pseudomonadota</taxon>
        <taxon>Alphaproteobacteria</taxon>
        <taxon>Sphingomonadales</taxon>
        <taxon>Sphingomonadaceae</taxon>
        <taxon>Novosphingobium</taxon>
    </lineage>
</organism>
<dbReference type="InterPro" id="IPR013149">
    <property type="entry name" value="ADH-like_C"/>
</dbReference>
<dbReference type="SMART" id="SM00829">
    <property type="entry name" value="PKS_ER"/>
    <property type="match status" value="1"/>
</dbReference>
<proteinExistence type="inferred from homology"/>
<evidence type="ECO:0000256" key="5">
    <source>
        <dbReference type="ARBA" id="ARBA00023002"/>
    </source>
</evidence>
<keyword evidence="9" id="KW-1185">Reference proteome</keyword>
<dbReference type="EMBL" id="JACLAX010000001">
    <property type="protein sequence ID" value="MBC2667791.1"/>
    <property type="molecule type" value="Genomic_DNA"/>
</dbReference>
<name>A0A7X1FVL3_9SPHN</name>
<dbReference type="PANTHER" id="PTHR43350">
    <property type="entry name" value="NAD-DEPENDENT ALCOHOL DEHYDROGENASE"/>
    <property type="match status" value="1"/>
</dbReference>
<dbReference type="PANTHER" id="PTHR43350:SF17">
    <property type="entry name" value="NAD-DEPENDENT ALCOHOL DEHYDROGENASE"/>
    <property type="match status" value="1"/>
</dbReference>
<dbReference type="InterPro" id="IPR036291">
    <property type="entry name" value="NAD(P)-bd_dom_sf"/>
</dbReference>
<dbReference type="Gene3D" id="3.90.180.10">
    <property type="entry name" value="Medium-chain alcohol dehydrogenases, catalytic domain"/>
    <property type="match status" value="1"/>
</dbReference>
<dbReference type="Proteomes" id="UP000551327">
    <property type="component" value="Unassembled WGS sequence"/>
</dbReference>
<keyword evidence="3 6" id="KW-0479">Metal-binding</keyword>
<comment type="cofactor">
    <cofactor evidence="1 6">
        <name>Zn(2+)</name>
        <dbReference type="ChEBI" id="CHEBI:29105"/>
    </cofactor>
</comment>
<keyword evidence="5" id="KW-0560">Oxidoreductase</keyword>
<dbReference type="SUPFAM" id="SSF51735">
    <property type="entry name" value="NAD(P)-binding Rossmann-fold domains"/>
    <property type="match status" value="1"/>
</dbReference>
<evidence type="ECO:0000256" key="1">
    <source>
        <dbReference type="ARBA" id="ARBA00001947"/>
    </source>
</evidence>
<dbReference type="SUPFAM" id="SSF50129">
    <property type="entry name" value="GroES-like"/>
    <property type="match status" value="1"/>
</dbReference>
<dbReference type="InterPro" id="IPR002328">
    <property type="entry name" value="ADH_Zn_CS"/>
</dbReference>
<dbReference type="CDD" id="cd08278">
    <property type="entry name" value="benzyl_alcohol_DH"/>
    <property type="match status" value="1"/>
</dbReference>
<evidence type="ECO:0000256" key="6">
    <source>
        <dbReference type="RuleBase" id="RU361277"/>
    </source>
</evidence>
<comment type="similarity">
    <text evidence="2 6">Belongs to the zinc-containing alcohol dehydrogenase family.</text>
</comment>
<protein>
    <submittedName>
        <fullName evidence="8">NAD(P)-dependent alcohol dehydrogenase</fullName>
    </submittedName>
</protein>
<reference evidence="8 9" key="1">
    <citation type="submission" date="2020-08" db="EMBL/GenBank/DDBJ databases">
        <title>The genome sequence of type strain Novosphingobium piscinae KCTC 42194.</title>
        <authorList>
            <person name="Liu Y."/>
        </authorList>
    </citation>
    <scope>NUCLEOTIDE SEQUENCE [LARGE SCALE GENOMIC DNA]</scope>
    <source>
        <strain evidence="8 9">KCTC 42194</strain>
    </source>
</reference>
<accession>A0A7X1FVL3</accession>
<dbReference type="Pfam" id="PF08240">
    <property type="entry name" value="ADH_N"/>
    <property type="match status" value="1"/>
</dbReference>
<dbReference type="GO" id="GO:0016616">
    <property type="term" value="F:oxidoreductase activity, acting on the CH-OH group of donors, NAD or NADP as acceptor"/>
    <property type="evidence" value="ECO:0007669"/>
    <property type="project" value="UniProtKB-ARBA"/>
</dbReference>
<keyword evidence="4 6" id="KW-0862">Zinc</keyword>
<feature type="domain" description="Enoyl reductase (ER)" evidence="7">
    <location>
        <begin position="14"/>
        <end position="357"/>
    </location>
</feature>
<dbReference type="AlphaFoldDB" id="A0A7X1FVL3"/>
<dbReference type="InterPro" id="IPR020843">
    <property type="entry name" value="ER"/>
</dbReference>
<dbReference type="PROSITE" id="PS00059">
    <property type="entry name" value="ADH_ZINC"/>
    <property type="match status" value="1"/>
</dbReference>
<gene>
    <name evidence="8" type="ORF">H7F53_01360</name>
</gene>
<evidence type="ECO:0000256" key="4">
    <source>
        <dbReference type="ARBA" id="ARBA00022833"/>
    </source>
</evidence>
<comment type="caution">
    <text evidence="8">The sequence shown here is derived from an EMBL/GenBank/DDBJ whole genome shotgun (WGS) entry which is preliminary data.</text>
</comment>
<dbReference type="Gene3D" id="3.40.50.720">
    <property type="entry name" value="NAD(P)-binding Rossmann-like Domain"/>
    <property type="match status" value="1"/>
</dbReference>
<dbReference type="RefSeq" id="WP_185677662.1">
    <property type="nucleotide sequence ID" value="NZ_JACLAX010000001.1"/>
</dbReference>
<dbReference type="Pfam" id="PF00107">
    <property type="entry name" value="ADH_zinc_N"/>
    <property type="match status" value="1"/>
</dbReference>
<dbReference type="InterPro" id="IPR011032">
    <property type="entry name" value="GroES-like_sf"/>
</dbReference>
<sequence>MGTPAIAAVSRTAGAPPVLEPVTVDDPRPGEVLVRLVATGICHTDMVMRDGHLPVPMPVVLGHEGAGHVVAVGAGVSHVVPGDAVVLSFASCGACPSCSAAAPAYCHEFVPQNFLATRPDGSTGLTDSAGPVHSHVFGQSSFATHCLALARNTVKVDADLPLDLMGPLGCGFLTGAGAVFHALDVRPGDSLVVLGTGAVGMAAIMAAKIRGAGRIVAVDRAAARVELARSLGASEGVVADGRPLAGHGLAGIDHVLDTTGHVPLIEQAILTLAPRGQAGLLAAFAPGQSLSLDPAFIMSAGRVVRGIVEGSADPQVLIPQLIAHWRAGRFPIERLTRFYPFAAIAEAIAAGESGAVIKPIVRM</sequence>
<evidence type="ECO:0000256" key="2">
    <source>
        <dbReference type="ARBA" id="ARBA00008072"/>
    </source>
</evidence>
<dbReference type="InterPro" id="IPR013154">
    <property type="entry name" value="ADH-like_N"/>
</dbReference>
<evidence type="ECO:0000259" key="7">
    <source>
        <dbReference type="SMART" id="SM00829"/>
    </source>
</evidence>
<evidence type="ECO:0000256" key="3">
    <source>
        <dbReference type="ARBA" id="ARBA00022723"/>
    </source>
</evidence>
<evidence type="ECO:0000313" key="9">
    <source>
        <dbReference type="Proteomes" id="UP000551327"/>
    </source>
</evidence>
<dbReference type="GO" id="GO:0008270">
    <property type="term" value="F:zinc ion binding"/>
    <property type="evidence" value="ECO:0007669"/>
    <property type="project" value="InterPro"/>
</dbReference>